<evidence type="ECO:0000256" key="1">
    <source>
        <dbReference type="SAM" id="MobiDB-lite"/>
    </source>
</evidence>
<comment type="caution">
    <text evidence="2">The sequence shown here is derived from an EMBL/GenBank/DDBJ whole genome shotgun (WGS) entry which is preliminary data.</text>
</comment>
<dbReference type="EMBL" id="BPLR01010831">
    <property type="protein sequence ID" value="GIY42302.1"/>
    <property type="molecule type" value="Genomic_DNA"/>
</dbReference>
<sequence>MTHCSVLEIPPPPVVLHLIVSLLSSLLEVSKERERSPLPENSCKKRRKKFSPERRKRKYQGKKRPRSQKYENGERRARRLRNRNRRFAMLFSVFSLEFLESLRCLEGGGWEYI</sequence>
<evidence type="ECO:0000313" key="2">
    <source>
        <dbReference type="EMBL" id="GIY42302.1"/>
    </source>
</evidence>
<feature type="region of interest" description="Disordered" evidence="1">
    <location>
        <begin position="31"/>
        <end position="78"/>
    </location>
</feature>
<reference evidence="2 3" key="1">
    <citation type="submission" date="2021-06" db="EMBL/GenBank/DDBJ databases">
        <title>Caerostris extrusa draft genome.</title>
        <authorList>
            <person name="Kono N."/>
            <person name="Arakawa K."/>
        </authorList>
    </citation>
    <scope>NUCLEOTIDE SEQUENCE [LARGE SCALE GENOMIC DNA]</scope>
</reference>
<name>A0AAV4TBL8_CAEEX</name>
<dbReference type="Proteomes" id="UP001054945">
    <property type="component" value="Unassembled WGS sequence"/>
</dbReference>
<evidence type="ECO:0000313" key="3">
    <source>
        <dbReference type="Proteomes" id="UP001054945"/>
    </source>
</evidence>
<protein>
    <submittedName>
        <fullName evidence="2">Uncharacterized protein</fullName>
    </submittedName>
</protein>
<keyword evidence="3" id="KW-1185">Reference proteome</keyword>
<feature type="compositionally biased region" description="Basic residues" evidence="1">
    <location>
        <begin position="44"/>
        <end position="67"/>
    </location>
</feature>
<organism evidence="2 3">
    <name type="scientific">Caerostris extrusa</name>
    <name type="common">Bark spider</name>
    <name type="synonym">Caerostris bankana</name>
    <dbReference type="NCBI Taxonomy" id="172846"/>
    <lineage>
        <taxon>Eukaryota</taxon>
        <taxon>Metazoa</taxon>
        <taxon>Ecdysozoa</taxon>
        <taxon>Arthropoda</taxon>
        <taxon>Chelicerata</taxon>
        <taxon>Arachnida</taxon>
        <taxon>Araneae</taxon>
        <taxon>Araneomorphae</taxon>
        <taxon>Entelegynae</taxon>
        <taxon>Araneoidea</taxon>
        <taxon>Araneidae</taxon>
        <taxon>Caerostris</taxon>
    </lineage>
</organism>
<gene>
    <name evidence="2" type="ORF">CEXT_738071</name>
</gene>
<dbReference type="AlphaFoldDB" id="A0AAV4TBL8"/>
<accession>A0AAV4TBL8</accession>
<proteinExistence type="predicted"/>